<proteinExistence type="predicted"/>
<evidence type="ECO:0000256" key="1">
    <source>
        <dbReference type="SAM" id="Phobius"/>
    </source>
</evidence>
<organism evidence="2 3">
    <name type="scientific">Meloidogyne hapla</name>
    <name type="common">Root-knot nematode worm</name>
    <dbReference type="NCBI Taxonomy" id="6305"/>
    <lineage>
        <taxon>Eukaryota</taxon>
        <taxon>Metazoa</taxon>
        <taxon>Ecdysozoa</taxon>
        <taxon>Nematoda</taxon>
        <taxon>Chromadorea</taxon>
        <taxon>Rhabditida</taxon>
        <taxon>Tylenchina</taxon>
        <taxon>Tylenchomorpha</taxon>
        <taxon>Tylenchoidea</taxon>
        <taxon>Meloidogynidae</taxon>
        <taxon>Meloidogyninae</taxon>
        <taxon>Meloidogyne</taxon>
    </lineage>
</organism>
<keyword evidence="1" id="KW-0472">Membrane</keyword>
<keyword evidence="1" id="KW-0812">Transmembrane</keyword>
<reference evidence="3" key="1">
    <citation type="submission" date="2016-11" db="UniProtKB">
        <authorList>
            <consortium name="WormBaseParasite"/>
        </authorList>
    </citation>
    <scope>IDENTIFICATION</scope>
</reference>
<evidence type="ECO:0000313" key="3">
    <source>
        <dbReference type="WBParaSite" id="MhA1_Contig393.frz3.gene19"/>
    </source>
</evidence>
<protein>
    <submittedName>
        <fullName evidence="3">t-SNARE coiled-coil homology domain-containing protein</fullName>
    </submittedName>
</protein>
<dbReference type="AlphaFoldDB" id="A0A1I8BPR5"/>
<keyword evidence="1" id="KW-1133">Transmembrane helix</keyword>
<dbReference type="WBParaSite" id="MhA1_Contig393.frz3.gene19">
    <property type="protein sequence ID" value="MhA1_Contig393.frz3.gene19"/>
    <property type="gene ID" value="MhA1_Contig393.frz3.gene19"/>
</dbReference>
<name>A0A1I8BPR5_MELHA</name>
<feature type="transmembrane region" description="Helical" evidence="1">
    <location>
        <begin position="72"/>
        <end position="92"/>
    </location>
</feature>
<evidence type="ECO:0000313" key="2">
    <source>
        <dbReference type="Proteomes" id="UP000095281"/>
    </source>
</evidence>
<feature type="transmembrane region" description="Helical" evidence="1">
    <location>
        <begin position="98"/>
        <end position="121"/>
    </location>
</feature>
<accession>A0A1I8BPR5</accession>
<dbReference type="Proteomes" id="UP000095281">
    <property type="component" value="Unplaced"/>
</dbReference>
<keyword evidence="2" id="KW-1185">Reference proteome</keyword>
<sequence length="122" mass="13558">MNNKLDLQKDCDDEQFLKVMRMMNELLDTTQNVIQGVEEVKEINNHTSGIVSVLEENDKRKKRLLKLQRENFFLLFCSFAGAYAVGAPLGVASCFGAVSFPFVGIGLIGGLFVGGLIANYFF</sequence>